<proteinExistence type="inferred from homology"/>
<dbReference type="EMBL" id="CP117826">
    <property type="protein sequence ID" value="XCC62813.1"/>
    <property type="molecule type" value="Genomic_DNA"/>
</dbReference>
<comment type="similarity">
    <text evidence="1">Belongs to the HypE family.</text>
</comment>
<name>A0AAU8A9E7_9FIRM</name>
<dbReference type="Gene3D" id="3.30.1330.10">
    <property type="entry name" value="PurM-like, N-terminal domain"/>
    <property type="match status" value="1"/>
</dbReference>
<evidence type="ECO:0000256" key="1">
    <source>
        <dbReference type="ARBA" id="ARBA00006243"/>
    </source>
</evidence>
<reference evidence="4" key="1">
    <citation type="submission" date="2023-02" db="EMBL/GenBank/DDBJ databases">
        <title>Gut commensal Christensenella minuta modulates host metabolism via a new class of secondary bile acids.</title>
        <authorList>
            <person name="Liu C."/>
        </authorList>
    </citation>
    <scope>NUCLEOTIDE SEQUENCE</scope>
    <source>
        <strain evidence="4">CA70</strain>
    </source>
</reference>
<dbReference type="InterPro" id="IPR010918">
    <property type="entry name" value="PurM-like_C_dom"/>
</dbReference>
<dbReference type="InterPro" id="IPR016188">
    <property type="entry name" value="PurM-like_N"/>
</dbReference>
<evidence type="ECO:0000259" key="3">
    <source>
        <dbReference type="Pfam" id="PF02769"/>
    </source>
</evidence>
<dbReference type="RefSeq" id="WP_079547394.1">
    <property type="nucleotide sequence ID" value="NZ_CP117826.1"/>
</dbReference>
<accession>A0AAU8A9E7</accession>
<dbReference type="Pfam" id="PF00586">
    <property type="entry name" value="AIRS"/>
    <property type="match status" value="1"/>
</dbReference>
<dbReference type="Gene3D" id="3.90.650.10">
    <property type="entry name" value="PurM-like C-terminal domain"/>
    <property type="match status" value="1"/>
</dbReference>
<dbReference type="PANTHER" id="PTHR30303">
    <property type="entry name" value="HYDROGENASE ISOENZYMES FORMATION PROTEIN HYPE"/>
    <property type="match status" value="1"/>
</dbReference>
<dbReference type="InterPro" id="IPR036921">
    <property type="entry name" value="PurM-like_N_sf"/>
</dbReference>
<dbReference type="PANTHER" id="PTHR30303:SF4">
    <property type="entry name" value="HYDROGENASE EXPRESSION_FORMATION PROTEIN HYPE"/>
    <property type="match status" value="1"/>
</dbReference>
<dbReference type="SUPFAM" id="SSF56042">
    <property type="entry name" value="PurM C-terminal domain-like"/>
    <property type="match status" value="1"/>
</dbReference>
<dbReference type="InterPro" id="IPR011854">
    <property type="entry name" value="HypE"/>
</dbReference>
<feature type="domain" description="PurM-like C-terminal" evidence="3">
    <location>
        <begin position="151"/>
        <end position="300"/>
    </location>
</feature>
<dbReference type="GO" id="GO:0051604">
    <property type="term" value="P:protein maturation"/>
    <property type="evidence" value="ECO:0007669"/>
    <property type="project" value="TreeGrafter"/>
</dbReference>
<evidence type="ECO:0000313" key="4">
    <source>
        <dbReference type="EMBL" id="XCC62813.1"/>
    </source>
</evidence>
<dbReference type="InterPro" id="IPR036676">
    <property type="entry name" value="PurM-like_C_sf"/>
</dbReference>
<protein>
    <submittedName>
        <fullName evidence="4">AIR synthase-related protein</fullName>
    </submittedName>
</protein>
<dbReference type="Pfam" id="PF02769">
    <property type="entry name" value="AIRS_C"/>
    <property type="match status" value="1"/>
</dbReference>
<dbReference type="AlphaFoldDB" id="A0AAU8A9E7"/>
<evidence type="ECO:0000259" key="2">
    <source>
        <dbReference type="Pfam" id="PF00586"/>
    </source>
</evidence>
<gene>
    <name evidence="4" type="ORF">PUP29_02500</name>
</gene>
<organism evidence="4">
    <name type="scientific">Christensenella massiliensis</name>
    <dbReference type="NCBI Taxonomy" id="1805714"/>
    <lineage>
        <taxon>Bacteria</taxon>
        <taxon>Bacillati</taxon>
        <taxon>Bacillota</taxon>
        <taxon>Clostridia</taxon>
        <taxon>Christensenellales</taxon>
        <taxon>Christensenellaceae</taxon>
        <taxon>Christensenella</taxon>
    </lineage>
</organism>
<sequence length="328" mass="34146">MRQGKLTSAKLRELIIDQIQPHNEETVVGAGVGEDCCAVMTGDLCVVSTDPITAGGEQTGMLAVHINANDVAAAGAVPVAALVTILIPPSGKEEQVRDLMGSLTKAAHELDIDIIGGHTEVTDSVTRIIVSVTMIGKPVIPGRMFRTSDMKAGDDIIMTKYAGLEGTAIIAGEYPEELGLTEEDQKQLRSVRGSLSVVADGKTAAKVAGVHAMHDITEGGVLGAVCEMCEASGIGAEIDLSSVPVLPVTSKICKRYALDVFGLISSGSMMIAAENGALVIETLKKNGISAAMIGKAGGDGVYDISSGEKKAVLPYPSDELYKVLERKE</sequence>
<feature type="domain" description="PurM-like N-terminal" evidence="2">
    <location>
        <begin position="34"/>
        <end position="136"/>
    </location>
</feature>
<dbReference type="SUPFAM" id="SSF55326">
    <property type="entry name" value="PurM N-terminal domain-like"/>
    <property type="match status" value="1"/>
</dbReference>